<name>A0A6J7X1P1_9CAUD</name>
<accession>A0A6J7X1P1</accession>
<organism evidence="1">
    <name type="scientific">uncultured Caudovirales phage</name>
    <dbReference type="NCBI Taxonomy" id="2100421"/>
    <lineage>
        <taxon>Viruses</taxon>
        <taxon>Duplodnaviria</taxon>
        <taxon>Heunggongvirae</taxon>
        <taxon>Uroviricota</taxon>
        <taxon>Caudoviricetes</taxon>
        <taxon>Peduoviridae</taxon>
        <taxon>Maltschvirus</taxon>
        <taxon>Maltschvirus maltsch</taxon>
    </lineage>
</organism>
<proteinExistence type="predicted"/>
<protein>
    <submittedName>
        <fullName evidence="1">Uncharacterized protein</fullName>
    </submittedName>
</protein>
<reference evidence="1" key="1">
    <citation type="submission" date="2020-05" db="EMBL/GenBank/DDBJ databases">
        <authorList>
            <person name="Chiriac C."/>
            <person name="Salcher M."/>
            <person name="Ghai R."/>
            <person name="Kavagutti S V."/>
        </authorList>
    </citation>
    <scope>NUCLEOTIDE SEQUENCE</scope>
</reference>
<evidence type="ECO:0000313" key="1">
    <source>
        <dbReference type="EMBL" id="CAB5224342.1"/>
    </source>
</evidence>
<sequence>MKQSAVEFAVNKLANLIPSGNQILIRAILIEAKEMEKQQIIDTYKYSVNGNILAEQYYNETFKNK</sequence>
<gene>
    <name evidence="1" type="ORF">UFOVP387_60</name>
</gene>
<dbReference type="EMBL" id="LR798326">
    <property type="protein sequence ID" value="CAB5224342.1"/>
    <property type="molecule type" value="Genomic_DNA"/>
</dbReference>